<comment type="subcellular location">
    <subcellularLocation>
        <location evidence="1">Cell envelope</location>
    </subcellularLocation>
</comment>
<evidence type="ECO:0000259" key="7">
    <source>
        <dbReference type="Pfam" id="PF25944"/>
    </source>
</evidence>
<evidence type="ECO:0000259" key="6">
    <source>
        <dbReference type="Pfam" id="PF25917"/>
    </source>
</evidence>
<name>A0A2T4I8E4_9SPHN</name>
<dbReference type="PANTHER" id="PTHR30158">
    <property type="entry name" value="ACRA/E-RELATED COMPONENT OF DRUG EFFLUX TRANSPORTER"/>
    <property type="match status" value="1"/>
</dbReference>
<dbReference type="Pfam" id="PF25917">
    <property type="entry name" value="BSH_RND"/>
    <property type="match status" value="1"/>
</dbReference>
<dbReference type="InterPro" id="IPR058625">
    <property type="entry name" value="MdtA-like_BSH"/>
</dbReference>
<feature type="domain" description="Multidrug resistance protein MdtA-like barrel-sandwich hybrid" evidence="6">
    <location>
        <begin position="82"/>
        <end position="224"/>
    </location>
</feature>
<evidence type="ECO:0000259" key="8">
    <source>
        <dbReference type="Pfam" id="PF25967"/>
    </source>
</evidence>
<reference evidence="9 10" key="1">
    <citation type="submission" date="2017-11" db="EMBL/GenBank/DDBJ databases">
        <title>Sphingomonas oleivorans sp. nov., isolated from oil-contaminated soil.</title>
        <authorList>
            <person name="Wang L."/>
            <person name="Chen L."/>
        </authorList>
    </citation>
    <scope>NUCLEOTIDE SEQUENCE [LARGE SCALE GENOMIC DNA]</scope>
    <source>
        <strain evidence="9 10">K101</strain>
    </source>
</reference>
<evidence type="ECO:0000256" key="3">
    <source>
        <dbReference type="SAM" id="Coils"/>
    </source>
</evidence>
<dbReference type="NCBIfam" id="TIGR01730">
    <property type="entry name" value="RND_mfp"/>
    <property type="match status" value="1"/>
</dbReference>
<feature type="domain" description="Multidrug resistance protein MdtA-like beta-barrel" evidence="7">
    <location>
        <begin position="229"/>
        <end position="319"/>
    </location>
</feature>
<dbReference type="Gene3D" id="2.40.30.170">
    <property type="match status" value="1"/>
</dbReference>
<dbReference type="InterPro" id="IPR006143">
    <property type="entry name" value="RND_pump_MFP"/>
</dbReference>
<dbReference type="SUPFAM" id="SSF111369">
    <property type="entry name" value="HlyD-like secretion proteins"/>
    <property type="match status" value="1"/>
</dbReference>
<keyword evidence="10" id="KW-1185">Reference proteome</keyword>
<keyword evidence="3" id="KW-0175">Coiled coil</keyword>
<dbReference type="Pfam" id="PF25944">
    <property type="entry name" value="Beta-barrel_RND"/>
    <property type="match status" value="1"/>
</dbReference>
<comment type="caution">
    <text evidence="9">The sequence shown here is derived from an EMBL/GenBank/DDBJ whole genome shotgun (WGS) entry which is preliminary data.</text>
</comment>
<organism evidence="9 10">
    <name type="scientific">Edaphosphingomonas fennica</name>
    <dbReference type="NCBI Taxonomy" id="114404"/>
    <lineage>
        <taxon>Bacteria</taxon>
        <taxon>Pseudomonadati</taxon>
        <taxon>Pseudomonadota</taxon>
        <taxon>Alphaproteobacteria</taxon>
        <taxon>Sphingomonadales</taxon>
        <taxon>Rhizorhabdaceae</taxon>
        <taxon>Edaphosphingomonas</taxon>
    </lineage>
</organism>
<feature type="coiled-coil region" evidence="3">
    <location>
        <begin position="161"/>
        <end position="188"/>
    </location>
</feature>
<evidence type="ECO:0000256" key="1">
    <source>
        <dbReference type="ARBA" id="ARBA00004196"/>
    </source>
</evidence>
<dbReference type="AlphaFoldDB" id="A0A2T4I8E4"/>
<dbReference type="Proteomes" id="UP000241206">
    <property type="component" value="Unassembled WGS sequence"/>
</dbReference>
<dbReference type="Pfam" id="PF25967">
    <property type="entry name" value="RND-MFP_C"/>
    <property type="match status" value="1"/>
</dbReference>
<dbReference type="InterPro" id="IPR058627">
    <property type="entry name" value="MdtA-like_C"/>
</dbReference>
<evidence type="ECO:0000259" key="5">
    <source>
        <dbReference type="Pfam" id="PF25876"/>
    </source>
</evidence>
<dbReference type="InterPro" id="IPR058626">
    <property type="entry name" value="MdtA-like_b-barrel"/>
</dbReference>
<dbReference type="GO" id="GO:0005886">
    <property type="term" value="C:plasma membrane"/>
    <property type="evidence" value="ECO:0007669"/>
    <property type="project" value="TreeGrafter"/>
</dbReference>
<dbReference type="GO" id="GO:0030313">
    <property type="term" value="C:cell envelope"/>
    <property type="evidence" value="ECO:0007669"/>
    <property type="project" value="UniProtKB-SubCell"/>
</dbReference>
<feature type="domain" description="Multidrug resistance protein MdtA-like alpha-helical hairpin" evidence="5">
    <location>
        <begin position="123"/>
        <end position="192"/>
    </location>
</feature>
<feature type="region of interest" description="Disordered" evidence="4">
    <location>
        <begin position="388"/>
        <end position="413"/>
    </location>
</feature>
<dbReference type="Gene3D" id="2.40.50.100">
    <property type="match status" value="1"/>
</dbReference>
<feature type="compositionally biased region" description="Low complexity" evidence="4">
    <location>
        <begin position="392"/>
        <end position="413"/>
    </location>
</feature>
<evidence type="ECO:0000256" key="2">
    <source>
        <dbReference type="ARBA" id="ARBA00009477"/>
    </source>
</evidence>
<sequence length="413" mass="43593">MRNHVWPVFEIGPSCKGALVRMRAVTGETPRLAAALAGLAFLSACGGQPQQAPPPPPVDVVTVAPTAVVDVIELPGRVQAVRTAEVRARVDGIVERRLYEEGTDVRADQPLFRIDPRQNQAAYNSAAAALSRAEAGAANTRAVVGRYAPLVKQQAISNQEYDAAVAQARQAEADVNSARAALDRAKLDLNYTLVTSPISGRAGRAQVTEGALVSATSATLMTTVEQLDPVYVNFSQSSNELLQIRRKMSTGAIKADNLDRVRVTLILEDGSPYGPAGHLDFLDMAVDESTGTVSLRAEFPNRQRILLPGQFVRARVEAGVNPSGIMVPQRAVQVTQQGANVMIVGANNVAVARPVKLGSLQGDSWVINEGLKPGDRVIVSGLQKVRPGQPVTVTPPAKPGAKPAAKPATPVAG</sequence>
<dbReference type="GO" id="GO:0046677">
    <property type="term" value="P:response to antibiotic"/>
    <property type="evidence" value="ECO:0007669"/>
    <property type="project" value="TreeGrafter"/>
</dbReference>
<feature type="domain" description="Multidrug resistance protein MdtA-like C-terminal permuted SH3" evidence="8">
    <location>
        <begin position="325"/>
        <end position="384"/>
    </location>
</feature>
<dbReference type="Pfam" id="PF25876">
    <property type="entry name" value="HH_MFP_RND"/>
    <property type="match status" value="1"/>
</dbReference>
<dbReference type="Gene3D" id="1.10.287.470">
    <property type="entry name" value="Helix hairpin bin"/>
    <property type="match status" value="1"/>
</dbReference>
<dbReference type="FunFam" id="2.40.420.20:FF:000001">
    <property type="entry name" value="Efflux RND transporter periplasmic adaptor subunit"/>
    <property type="match status" value="1"/>
</dbReference>
<proteinExistence type="inferred from homology"/>
<dbReference type="Gene3D" id="2.40.420.20">
    <property type="match status" value="1"/>
</dbReference>
<protein>
    <submittedName>
        <fullName evidence="9">Efflux RND transporter periplasmic adaptor subunit</fullName>
    </submittedName>
</protein>
<evidence type="ECO:0000313" key="9">
    <source>
        <dbReference type="EMBL" id="PTD28028.1"/>
    </source>
</evidence>
<dbReference type="InterPro" id="IPR058624">
    <property type="entry name" value="MdtA-like_HH"/>
</dbReference>
<evidence type="ECO:0000256" key="4">
    <source>
        <dbReference type="SAM" id="MobiDB-lite"/>
    </source>
</evidence>
<accession>A0A2T4I8E4</accession>
<dbReference type="EMBL" id="PHHF01000001">
    <property type="protein sequence ID" value="PTD28028.1"/>
    <property type="molecule type" value="Genomic_DNA"/>
</dbReference>
<evidence type="ECO:0000313" key="10">
    <source>
        <dbReference type="Proteomes" id="UP000241206"/>
    </source>
</evidence>
<dbReference type="PANTHER" id="PTHR30158:SF3">
    <property type="entry name" value="MULTIDRUG EFFLUX PUMP SUBUNIT ACRA-RELATED"/>
    <property type="match status" value="1"/>
</dbReference>
<comment type="similarity">
    <text evidence="2">Belongs to the membrane fusion protein (MFP) (TC 8.A.1) family.</text>
</comment>
<dbReference type="GO" id="GO:0022857">
    <property type="term" value="F:transmembrane transporter activity"/>
    <property type="evidence" value="ECO:0007669"/>
    <property type="project" value="InterPro"/>
</dbReference>
<gene>
    <name evidence="9" type="ORF">CV103_00245</name>
</gene>